<dbReference type="EMBL" id="CAXIEN010000003">
    <property type="protein sequence ID" value="CAL1261731.1"/>
    <property type="molecule type" value="Genomic_DNA"/>
</dbReference>
<proteinExistence type="predicted"/>
<keyword evidence="2" id="KW-1185">Reference proteome</keyword>
<accession>A0AAV1YS84</accession>
<protein>
    <submittedName>
        <fullName evidence="1">Uncharacterized protein</fullName>
    </submittedName>
</protein>
<comment type="caution">
    <text evidence="1">The sequence shown here is derived from an EMBL/GenBank/DDBJ whole genome shotgun (WGS) entry which is preliminary data.</text>
</comment>
<gene>
    <name evidence="1" type="ORF">LARSCL_LOCUS586</name>
</gene>
<reference evidence="1 2" key="1">
    <citation type="submission" date="2024-04" db="EMBL/GenBank/DDBJ databases">
        <authorList>
            <person name="Rising A."/>
            <person name="Reimegard J."/>
            <person name="Sonavane S."/>
            <person name="Akerstrom W."/>
            <person name="Nylinder S."/>
            <person name="Hedman E."/>
            <person name="Kallberg Y."/>
        </authorList>
    </citation>
    <scope>NUCLEOTIDE SEQUENCE [LARGE SCALE GENOMIC DNA]</scope>
</reference>
<name>A0AAV1YS84_9ARAC</name>
<organism evidence="1 2">
    <name type="scientific">Larinioides sclopetarius</name>
    <dbReference type="NCBI Taxonomy" id="280406"/>
    <lineage>
        <taxon>Eukaryota</taxon>
        <taxon>Metazoa</taxon>
        <taxon>Ecdysozoa</taxon>
        <taxon>Arthropoda</taxon>
        <taxon>Chelicerata</taxon>
        <taxon>Arachnida</taxon>
        <taxon>Araneae</taxon>
        <taxon>Araneomorphae</taxon>
        <taxon>Entelegynae</taxon>
        <taxon>Araneoidea</taxon>
        <taxon>Araneidae</taxon>
        <taxon>Larinioides</taxon>
    </lineage>
</organism>
<dbReference type="AlphaFoldDB" id="A0AAV1YS84"/>
<sequence>MRTSAVRNALCSSRKIWTGGCRLETQSTKESYGCCERLI</sequence>
<evidence type="ECO:0000313" key="2">
    <source>
        <dbReference type="Proteomes" id="UP001497382"/>
    </source>
</evidence>
<dbReference type="Proteomes" id="UP001497382">
    <property type="component" value="Unassembled WGS sequence"/>
</dbReference>
<evidence type="ECO:0000313" key="1">
    <source>
        <dbReference type="EMBL" id="CAL1261731.1"/>
    </source>
</evidence>